<dbReference type="PROSITE" id="PS50880">
    <property type="entry name" value="TOPRIM"/>
    <property type="match status" value="1"/>
</dbReference>
<dbReference type="CDD" id="cd01029">
    <property type="entry name" value="TOPRIM_primases"/>
    <property type="match status" value="1"/>
</dbReference>
<accession>A0A177NS48</accession>
<sequence>MTDYQNIIDQFRTDMAAAGMVVKEPIIADSVLHRVYVDGDKSGTQNGAYILHADQHPAGYFEHFPQGLKVTWRFGSAAAKPLSLAMRRQIEAERKRRQRERWQRQQETAEKARLIWQNAKLVFETRQHPYLQRKSVKPYGIRTGRGALIVPFFDDTRQLVNLQFIEGNGQKRFMAGGRKKGCYSPIGEPAGAERLLICEGWATGASLHQALNVPVLVAADAGNLVPVALVARRLYPAAEIVIAGDNDVSGVGQIAAKKAALAVKGKYLIPAQPDTDWNDVIAAGGSV</sequence>
<dbReference type="Gene3D" id="3.40.1360.10">
    <property type="match status" value="1"/>
</dbReference>
<organism evidence="2 3">
    <name type="scientific">Methylomonas koyamae</name>
    <dbReference type="NCBI Taxonomy" id="702114"/>
    <lineage>
        <taxon>Bacteria</taxon>
        <taxon>Pseudomonadati</taxon>
        <taxon>Pseudomonadota</taxon>
        <taxon>Gammaproteobacteria</taxon>
        <taxon>Methylococcales</taxon>
        <taxon>Methylococcaceae</taxon>
        <taxon>Methylomonas</taxon>
    </lineage>
</organism>
<dbReference type="AlphaFoldDB" id="A0A177NS48"/>
<name>A0A177NS48_9GAMM</name>
<dbReference type="OrthoDB" id="9792687at2"/>
<evidence type="ECO:0000259" key="1">
    <source>
        <dbReference type="PROSITE" id="PS50880"/>
    </source>
</evidence>
<evidence type="ECO:0000313" key="2">
    <source>
        <dbReference type="EMBL" id="OAI19860.1"/>
    </source>
</evidence>
<gene>
    <name evidence="2" type="ORF">A1507_05770</name>
</gene>
<dbReference type="EMBL" id="LUUJ01000044">
    <property type="protein sequence ID" value="OAI19860.1"/>
    <property type="molecule type" value="Genomic_DNA"/>
</dbReference>
<comment type="caution">
    <text evidence="2">The sequence shown here is derived from an EMBL/GenBank/DDBJ whole genome shotgun (WGS) entry which is preliminary data.</text>
</comment>
<evidence type="ECO:0000313" key="3">
    <source>
        <dbReference type="Proteomes" id="UP000077857"/>
    </source>
</evidence>
<reference evidence="2 3" key="1">
    <citation type="submission" date="2016-03" db="EMBL/GenBank/DDBJ databases">
        <authorList>
            <person name="Ploux O."/>
        </authorList>
    </citation>
    <scope>NUCLEOTIDE SEQUENCE [LARGE SCALE GENOMIC DNA]</scope>
    <source>
        <strain evidence="2 3">R-45378</strain>
    </source>
</reference>
<proteinExistence type="predicted"/>
<dbReference type="InterPro" id="IPR034154">
    <property type="entry name" value="TOPRIM_DnaG/twinkle"/>
</dbReference>
<feature type="domain" description="Toprim" evidence="1">
    <location>
        <begin position="193"/>
        <end position="273"/>
    </location>
</feature>
<dbReference type="SMART" id="SM00493">
    <property type="entry name" value="TOPRIM"/>
    <property type="match status" value="1"/>
</dbReference>
<dbReference type="Pfam" id="PF13362">
    <property type="entry name" value="Toprim_3"/>
    <property type="match status" value="1"/>
</dbReference>
<dbReference type="RefSeq" id="WP_064039284.1">
    <property type="nucleotide sequence ID" value="NZ_LUUJ01000044.1"/>
</dbReference>
<dbReference type="InterPro" id="IPR006171">
    <property type="entry name" value="TOPRIM_dom"/>
</dbReference>
<dbReference type="Proteomes" id="UP000077857">
    <property type="component" value="Unassembled WGS sequence"/>
</dbReference>
<protein>
    <recommendedName>
        <fullName evidence="1">Toprim domain-containing protein</fullName>
    </recommendedName>
</protein>